<comment type="caution">
    <text evidence="7">The sequence shown here is derived from an EMBL/GenBank/DDBJ whole genome shotgun (WGS) entry which is preliminary data.</text>
</comment>
<dbReference type="AlphaFoldDB" id="A0A5M3N5Z1"/>
<dbReference type="Pfam" id="PF01237">
    <property type="entry name" value="Oxysterol_BP"/>
    <property type="match status" value="1"/>
</dbReference>
<organism evidence="7 8">
    <name type="scientific">Coniophora puteana (strain RWD-64-598)</name>
    <name type="common">Brown rot fungus</name>
    <dbReference type="NCBI Taxonomy" id="741705"/>
    <lineage>
        <taxon>Eukaryota</taxon>
        <taxon>Fungi</taxon>
        <taxon>Dikarya</taxon>
        <taxon>Basidiomycota</taxon>
        <taxon>Agaricomycotina</taxon>
        <taxon>Agaricomycetes</taxon>
        <taxon>Agaricomycetidae</taxon>
        <taxon>Boletales</taxon>
        <taxon>Coniophorineae</taxon>
        <taxon>Coniophoraceae</taxon>
        <taxon>Coniophora</taxon>
    </lineage>
</organism>
<dbReference type="GO" id="GO:0097038">
    <property type="term" value="C:perinuclear endoplasmic reticulum"/>
    <property type="evidence" value="ECO:0007669"/>
    <property type="project" value="TreeGrafter"/>
</dbReference>
<dbReference type="SUPFAM" id="SSF144000">
    <property type="entry name" value="Oxysterol-binding protein-like"/>
    <property type="match status" value="1"/>
</dbReference>
<dbReference type="GO" id="GO:0005829">
    <property type="term" value="C:cytosol"/>
    <property type="evidence" value="ECO:0007669"/>
    <property type="project" value="TreeGrafter"/>
</dbReference>
<dbReference type="Gene3D" id="3.30.70.3490">
    <property type="match status" value="1"/>
</dbReference>
<dbReference type="GO" id="GO:0035621">
    <property type="term" value="P:ER to Golgi ceramide transport"/>
    <property type="evidence" value="ECO:0007669"/>
    <property type="project" value="TreeGrafter"/>
</dbReference>
<dbReference type="InterPro" id="IPR000648">
    <property type="entry name" value="Oxysterol-bd"/>
</dbReference>
<accession>A0A5M3N5Z1</accession>
<keyword evidence="8" id="KW-1185">Reference proteome</keyword>
<evidence type="ECO:0000256" key="2">
    <source>
        <dbReference type="ARBA" id="ARBA00022448"/>
    </source>
</evidence>
<dbReference type="InterPro" id="IPR011993">
    <property type="entry name" value="PH-like_dom_sf"/>
</dbReference>
<dbReference type="PANTHER" id="PTHR10972:SF203">
    <property type="entry name" value="OXYSTEROL-BINDING PROTEIN HOMOLOG 3"/>
    <property type="match status" value="1"/>
</dbReference>
<evidence type="ECO:0000259" key="6">
    <source>
        <dbReference type="PROSITE" id="PS50003"/>
    </source>
</evidence>
<dbReference type="Gene3D" id="2.40.160.120">
    <property type="match status" value="1"/>
</dbReference>
<feature type="compositionally biased region" description="Basic and acidic residues" evidence="5">
    <location>
        <begin position="324"/>
        <end position="334"/>
    </location>
</feature>
<feature type="compositionally biased region" description="Polar residues" evidence="5">
    <location>
        <begin position="197"/>
        <end position="208"/>
    </location>
</feature>
<evidence type="ECO:0000256" key="3">
    <source>
        <dbReference type="ARBA" id="ARBA00023055"/>
    </source>
</evidence>
<dbReference type="GeneID" id="19202522"/>
<keyword evidence="2" id="KW-0813">Transport</keyword>
<dbReference type="GO" id="GO:0032541">
    <property type="term" value="C:cortical endoplasmic reticulum"/>
    <property type="evidence" value="ECO:0007669"/>
    <property type="project" value="TreeGrafter"/>
</dbReference>
<dbReference type="GO" id="GO:0005886">
    <property type="term" value="C:plasma membrane"/>
    <property type="evidence" value="ECO:0007669"/>
    <property type="project" value="TreeGrafter"/>
</dbReference>
<dbReference type="GO" id="GO:0030011">
    <property type="term" value="P:maintenance of cell polarity"/>
    <property type="evidence" value="ECO:0007669"/>
    <property type="project" value="TreeGrafter"/>
</dbReference>
<dbReference type="GO" id="GO:0006897">
    <property type="term" value="P:endocytosis"/>
    <property type="evidence" value="ECO:0007669"/>
    <property type="project" value="TreeGrafter"/>
</dbReference>
<feature type="region of interest" description="Disordered" evidence="5">
    <location>
        <begin position="237"/>
        <end position="364"/>
    </location>
</feature>
<reference evidence="8" key="1">
    <citation type="journal article" date="2012" name="Science">
        <title>The Paleozoic origin of enzymatic lignin decomposition reconstructed from 31 fungal genomes.</title>
        <authorList>
            <person name="Floudas D."/>
            <person name="Binder M."/>
            <person name="Riley R."/>
            <person name="Barry K."/>
            <person name="Blanchette R.A."/>
            <person name="Henrissat B."/>
            <person name="Martinez A.T."/>
            <person name="Otillar R."/>
            <person name="Spatafora J.W."/>
            <person name="Yadav J.S."/>
            <person name="Aerts A."/>
            <person name="Benoit I."/>
            <person name="Boyd A."/>
            <person name="Carlson A."/>
            <person name="Copeland A."/>
            <person name="Coutinho P.M."/>
            <person name="de Vries R.P."/>
            <person name="Ferreira P."/>
            <person name="Findley K."/>
            <person name="Foster B."/>
            <person name="Gaskell J."/>
            <person name="Glotzer D."/>
            <person name="Gorecki P."/>
            <person name="Heitman J."/>
            <person name="Hesse C."/>
            <person name="Hori C."/>
            <person name="Igarashi K."/>
            <person name="Jurgens J.A."/>
            <person name="Kallen N."/>
            <person name="Kersten P."/>
            <person name="Kohler A."/>
            <person name="Kuees U."/>
            <person name="Kumar T.K.A."/>
            <person name="Kuo A."/>
            <person name="LaButti K."/>
            <person name="Larrondo L.F."/>
            <person name="Lindquist E."/>
            <person name="Ling A."/>
            <person name="Lombard V."/>
            <person name="Lucas S."/>
            <person name="Lundell T."/>
            <person name="Martin R."/>
            <person name="McLaughlin D.J."/>
            <person name="Morgenstern I."/>
            <person name="Morin E."/>
            <person name="Murat C."/>
            <person name="Nagy L.G."/>
            <person name="Nolan M."/>
            <person name="Ohm R.A."/>
            <person name="Patyshakuliyeva A."/>
            <person name="Rokas A."/>
            <person name="Ruiz-Duenas F.J."/>
            <person name="Sabat G."/>
            <person name="Salamov A."/>
            <person name="Samejima M."/>
            <person name="Schmutz J."/>
            <person name="Slot J.C."/>
            <person name="St John F."/>
            <person name="Stenlid J."/>
            <person name="Sun H."/>
            <person name="Sun S."/>
            <person name="Syed K."/>
            <person name="Tsang A."/>
            <person name="Wiebenga A."/>
            <person name="Young D."/>
            <person name="Pisabarro A."/>
            <person name="Eastwood D.C."/>
            <person name="Martin F."/>
            <person name="Cullen D."/>
            <person name="Grigoriev I.V."/>
            <person name="Hibbett D.S."/>
        </authorList>
    </citation>
    <scope>NUCLEOTIDE SEQUENCE [LARGE SCALE GENOMIC DNA]</scope>
    <source>
        <strain evidence="8">RWD-64-598 SS2</strain>
    </source>
</reference>
<dbReference type="OMA" id="SYFVRWV"/>
<dbReference type="GO" id="GO:0006887">
    <property type="term" value="P:exocytosis"/>
    <property type="evidence" value="ECO:0007669"/>
    <property type="project" value="TreeGrafter"/>
</dbReference>
<dbReference type="SUPFAM" id="SSF50729">
    <property type="entry name" value="PH domain-like"/>
    <property type="match status" value="1"/>
</dbReference>
<dbReference type="FunFam" id="2.40.160.120:FF:000001">
    <property type="entry name" value="Oxysterol-binding protein"/>
    <property type="match status" value="1"/>
</dbReference>
<dbReference type="RefSeq" id="XP_007763285.1">
    <property type="nucleotide sequence ID" value="XM_007765095.1"/>
</dbReference>
<gene>
    <name evidence="7" type="ORF">CONPUDRAFT_148578</name>
</gene>
<comment type="similarity">
    <text evidence="1">Belongs to the OSBP family.</text>
</comment>
<dbReference type="InterPro" id="IPR041680">
    <property type="entry name" value="PH_8"/>
</dbReference>
<feature type="compositionally biased region" description="Basic and acidic residues" evidence="5">
    <location>
        <begin position="170"/>
        <end position="183"/>
    </location>
</feature>
<dbReference type="KEGG" id="cput:CONPUDRAFT_148578"/>
<protein>
    <recommendedName>
        <fullName evidence="6">PH domain-containing protein</fullName>
    </recommendedName>
</protein>
<dbReference type="Gene3D" id="2.30.29.30">
    <property type="entry name" value="Pleckstrin-homology domain (PH domain)/Phosphotyrosine-binding domain (PTB)"/>
    <property type="match status" value="1"/>
</dbReference>
<dbReference type="GO" id="GO:0120009">
    <property type="term" value="P:intermembrane lipid transfer"/>
    <property type="evidence" value="ECO:0007669"/>
    <property type="project" value="UniProtKB-ARBA"/>
</dbReference>
<evidence type="ECO:0000256" key="5">
    <source>
        <dbReference type="SAM" id="MobiDB-lite"/>
    </source>
</evidence>
<evidence type="ECO:0000313" key="8">
    <source>
        <dbReference type="Proteomes" id="UP000053558"/>
    </source>
</evidence>
<proteinExistence type="inferred from homology"/>
<keyword evidence="4" id="KW-0446">Lipid-binding</keyword>
<dbReference type="Pfam" id="PF15409">
    <property type="entry name" value="PH_8"/>
    <property type="match status" value="1"/>
</dbReference>
<dbReference type="SMART" id="SM00233">
    <property type="entry name" value="PH"/>
    <property type="match status" value="1"/>
</dbReference>
<dbReference type="OrthoDB" id="1854502at2759"/>
<dbReference type="GO" id="GO:0032934">
    <property type="term" value="F:sterol binding"/>
    <property type="evidence" value="ECO:0007669"/>
    <property type="project" value="TreeGrafter"/>
</dbReference>
<feature type="domain" description="PH" evidence="6">
    <location>
        <begin position="17"/>
        <end position="109"/>
    </location>
</feature>
<feature type="region of interest" description="Disordered" evidence="5">
    <location>
        <begin position="156"/>
        <end position="208"/>
    </location>
</feature>
<dbReference type="EMBL" id="JH711573">
    <property type="protein sequence ID" value="EIW86494.1"/>
    <property type="molecule type" value="Genomic_DNA"/>
</dbReference>
<dbReference type="CDD" id="cd13289">
    <property type="entry name" value="PH_Osh3p_yeast"/>
    <property type="match status" value="1"/>
</dbReference>
<keyword evidence="3" id="KW-0445">Lipid transport</keyword>
<dbReference type="InterPro" id="IPR037239">
    <property type="entry name" value="OSBP_sf"/>
</dbReference>
<evidence type="ECO:0000313" key="7">
    <source>
        <dbReference type="EMBL" id="EIW86494.1"/>
    </source>
</evidence>
<dbReference type="InterPro" id="IPR001849">
    <property type="entry name" value="PH_domain"/>
</dbReference>
<evidence type="ECO:0000256" key="4">
    <source>
        <dbReference type="ARBA" id="ARBA00023121"/>
    </source>
</evidence>
<dbReference type="PANTHER" id="PTHR10972">
    <property type="entry name" value="OXYSTEROL-BINDING PROTEIN-RELATED"/>
    <property type="match status" value="1"/>
</dbReference>
<name>A0A5M3N5Z1_CONPW</name>
<dbReference type="GO" id="GO:0034727">
    <property type="term" value="P:piecemeal microautophagy of the nucleus"/>
    <property type="evidence" value="ECO:0007669"/>
    <property type="project" value="TreeGrafter"/>
</dbReference>
<feature type="compositionally biased region" description="Basic and acidic residues" evidence="5">
    <location>
        <begin position="655"/>
        <end position="675"/>
    </location>
</feature>
<sequence length="720" mass="80922">MTSLHNSAHLGLNQNHDIICEGWMLKKRRKKMQGFARRYFVLHRSGVLSYSFDPKHPSRDEIFLPNAAVSTAPGRKDIHIDSNNATFHVKCLSADDFNTWMFAFRKCIPSESRKSTMGRATPTQRVAHSQSNMAGAIVEAMGASIAELEQAIGTLEAEEASKRNPGSLKSKAEKDKYKEHTKDASMFSLFKKPGGHSESNSSHRGHPENTTFLHFQRIQEIMDALKSQQADLLRSLHAPPHTDNAPPAPTLLATTPEERGDFRSPSRFSTLAGRQSRRMSRMSVSTTASDAEWFDAGEEFTLDEPTPEEEKADVAAEDDDDDIHDSGSSDEECHPTPTRRPSRASRTPSQLSAKHVVRRTQLPSGPVGDEGSLFTILKKNVGKDLSTIAVPVSFNEPLSLLQRMAEEVEYHTLLDQCAKATDPVERICHVAAFAVSSYAHTRYRSGRKGFNPMLAETFEDVRMKFIAEKVSHNPVILAYHAEGEGWELYATSAGKTKFWGKSLEIIPLGATHLRISDAHYTWNKPSSFMRNLMMGTKYLEHVGKMTIESVHDKYSCVLEFKQSGYWGASNEVSGVVTDAHGKKLATLEGKWDEQIAQVLDSSHLKVLWRMTPMPKEALEYYGFTAFGITLNEITPDMNGCLPPTDSRLRPDIRALEEGDGDKAEAEKTRVEEAQRERRRASRERQPRWFRQDGEEWVYTGGYWETRSSSGWKEASVEPLW</sequence>
<feature type="region of interest" description="Disordered" evidence="5">
    <location>
        <begin position="655"/>
        <end position="685"/>
    </location>
</feature>
<dbReference type="PROSITE" id="PS50003">
    <property type="entry name" value="PH_DOMAIN"/>
    <property type="match status" value="1"/>
</dbReference>
<evidence type="ECO:0000256" key="1">
    <source>
        <dbReference type="ARBA" id="ARBA00008842"/>
    </source>
</evidence>
<feature type="compositionally biased region" description="Acidic residues" evidence="5">
    <location>
        <begin position="292"/>
        <end position="307"/>
    </location>
</feature>
<dbReference type="Proteomes" id="UP000053558">
    <property type="component" value="Unassembled WGS sequence"/>
</dbReference>